<feature type="domain" description="F-box" evidence="1">
    <location>
        <begin position="1"/>
        <end position="52"/>
    </location>
</feature>
<protein>
    <recommendedName>
        <fullName evidence="1">F-box domain-containing protein</fullName>
    </recommendedName>
</protein>
<dbReference type="PANTHER" id="PTHR31672:SF13">
    <property type="entry name" value="F-BOX PROTEIN CPR30-LIKE"/>
    <property type="match status" value="1"/>
</dbReference>
<dbReference type="PROSITE" id="PS50181">
    <property type="entry name" value="FBOX"/>
    <property type="match status" value="1"/>
</dbReference>
<dbReference type="Proteomes" id="UP000596660">
    <property type="component" value="Unplaced"/>
</dbReference>
<keyword evidence="3" id="KW-1185">Reference proteome</keyword>
<accession>A0A803MQD5</accession>
<dbReference type="CDD" id="cd22157">
    <property type="entry name" value="F-box_AtFBW1-like"/>
    <property type="match status" value="1"/>
</dbReference>
<evidence type="ECO:0000313" key="3">
    <source>
        <dbReference type="Proteomes" id="UP000596660"/>
    </source>
</evidence>
<dbReference type="SUPFAM" id="SSF81383">
    <property type="entry name" value="F-box domain"/>
    <property type="match status" value="1"/>
</dbReference>
<dbReference type="Gene3D" id="1.20.1280.50">
    <property type="match status" value="1"/>
</dbReference>
<dbReference type="RefSeq" id="XP_021764593.1">
    <property type="nucleotide sequence ID" value="XM_021908901.1"/>
</dbReference>
<dbReference type="EnsemblPlants" id="AUR62033486-RA">
    <property type="protein sequence ID" value="AUR62033486-RA:cds"/>
    <property type="gene ID" value="AUR62033486"/>
</dbReference>
<dbReference type="OrthoDB" id="1700345at2759"/>
<dbReference type="PANTHER" id="PTHR31672">
    <property type="entry name" value="BNACNNG10540D PROTEIN"/>
    <property type="match status" value="1"/>
</dbReference>
<proteinExistence type="predicted"/>
<reference evidence="2" key="1">
    <citation type="journal article" date="2017" name="Nature">
        <title>The genome of Chenopodium quinoa.</title>
        <authorList>
            <person name="Jarvis D.E."/>
            <person name="Ho Y.S."/>
            <person name="Lightfoot D.J."/>
            <person name="Schmoeckel S.M."/>
            <person name="Li B."/>
            <person name="Borm T.J.A."/>
            <person name="Ohyanagi H."/>
            <person name="Mineta K."/>
            <person name="Michell C.T."/>
            <person name="Saber N."/>
            <person name="Kharbatia N.M."/>
            <person name="Rupper R.R."/>
            <person name="Sharp A.R."/>
            <person name="Dally N."/>
            <person name="Boughton B.A."/>
            <person name="Woo Y.H."/>
            <person name="Gao G."/>
            <person name="Schijlen E.G.W.M."/>
            <person name="Guo X."/>
            <person name="Momin A.A."/>
            <person name="Negrao S."/>
            <person name="Al-Babili S."/>
            <person name="Gehring C."/>
            <person name="Roessner U."/>
            <person name="Jung C."/>
            <person name="Murphy K."/>
            <person name="Arold S.T."/>
            <person name="Gojobori T."/>
            <person name="van der Linden C.G."/>
            <person name="van Loo E.N."/>
            <person name="Jellen E.N."/>
            <person name="Maughan P.J."/>
            <person name="Tester M."/>
        </authorList>
    </citation>
    <scope>NUCLEOTIDE SEQUENCE [LARGE SCALE GENOMIC DNA]</scope>
    <source>
        <strain evidence="2">cv. PI 614886</strain>
    </source>
</reference>
<evidence type="ECO:0000313" key="2">
    <source>
        <dbReference type="EnsemblPlants" id="AUR62033486-RA:cds"/>
    </source>
</evidence>
<evidence type="ECO:0000259" key="1">
    <source>
        <dbReference type="PROSITE" id="PS50181"/>
    </source>
</evidence>
<dbReference type="SMART" id="SM00256">
    <property type="entry name" value="FBOX"/>
    <property type="match status" value="1"/>
</dbReference>
<dbReference type="InterPro" id="IPR001810">
    <property type="entry name" value="F-box_dom"/>
</dbReference>
<gene>
    <name evidence="2" type="primary">LOC110729181</name>
</gene>
<dbReference type="InterPro" id="IPR050796">
    <property type="entry name" value="SCF_F-box_component"/>
</dbReference>
<dbReference type="NCBIfam" id="TIGR01640">
    <property type="entry name" value="F_box_assoc_1"/>
    <property type="match status" value="1"/>
</dbReference>
<dbReference type="Pfam" id="PF00646">
    <property type="entry name" value="F-box"/>
    <property type="match status" value="1"/>
</dbReference>
<dbReference type="Gramene" id="AUR62033486-RA">
    <property type="protein sequence ID" value="AUR62033486-RA:cds"/>
    <property type="gene ID" value="AUR62033486"/>
</dbReference>
<dbReference type="AlphaFoldDB" id="A0A803MQD5"/>
<dbReference type="GeneID" id="110729181"/>
<name>A0A803MQD5_CHEQI</name>
<organism evidence="2 3">
    <name type="scientific">Chenopodium quinoa</name>
    <name type="common">Quinoa</name>
    <dbReference type="NCBI Taxonomy" id="63459"/>
    <lineage>
        <taxon>Eukaryota</taxon>
        <taxon>Viridiplantae</taxon>
        <taxon>Streptophyta</taxon>
        <taxon>Embryophyta</taxon>
        <taxon>Tracheophyta</taxon>
        <taxon>Spermatophyta</taxon>
        <taxon>Magnoliopsida</taxon>
        <taxon>eudicotyledons</taxon>
        <taxon>Gunneridae</taxon>
        <taxon>Pentapetalae</taxon>
        <taxon>Caryophyllales</taxon>
        <taxon>Chenopodiaceae</taxon>
        <taxon>Chenopodioideae</taxon>
        <taxon>Atripliceae</taxon>
        <taxon>Chenopodium</taxon>
    </lineage>
</organism>
<dbReference type="KEGG" id="cqi:110729181"/>
<dbReference type="InterPro" id="IPR017451">
    <property type="entry name" value="F-box-assoc_interact_dom"/>
</dbReference>
<reference evidence="2" key="2">
    <citation type="submission" date="2021-03" db="UniProtKB">
        <authorList>
            <consortium name="EnsemblPlants"/>
        </authorList>
    </citation>
    <scope>IDENTIFICATION</scope>
</reference>
<sequence length="461" mass="53019">MAYYRDIPVEVTTEILSRMPVKSLHRFKCVCKSWKNLIESHDFCKHHLFRSLKINSTNFSLILTTWHTTLHINDTLTLFPFLNRAYLDCNDIDNLDINRLILPPSFQPSPDKISRGNYGFPCKPRPKKVTYGRIDIAGSCHGLVLVLCGTHHAAVCNPSINDLKHSSFWKILPTINFNSSKHNTHDSTYVLNLDDQPLQRDVVRTFQFMIFGFGYDIYSHCYKVVCFTPGNALIYNLSKGNPSWRMIDLPELELASEFEQDINDYKLYIQPHNHGVVVNNHLHWNITEYDPQIFEYSKETILTFNLHNEVWGTMPVPEPEELYQGYFMKGFIVKPYILELGVLNGCLCLLMSRGISSTHLGLWIMKEYGVEESWTKVCNVPNGSGIPVAYRVETQEYLLPGAQYGLGWYNPKSKRINKVGLHGCGCTGGHHYSTRVKICIESFATPRMFLTETSEKIYQLV</sequence>
<dbReference type="InterPro" id="IPR036047">
    <property type="entry name" value="F-box-like_dom_sf"/>
</dbReference>